<dbReference type="AlphaFoldDB" id="A0A6M0ICV2"/>
<name>A0A6M0ICV2_9BACT</name>
<dbReference type="EMBL" id="JAAGNZ010000001">
    <property type="protein sequence ID" value="NEU65657.1"/>
    <property type="molecule type" value="Genomic_DNA"/>
</dbReference>
<feature type="signal peptide" evidence="12">
    <location>
        <begin position="1"/>
        <end position="24"/>
    </location>
</feature>
<evidence type="ECO:0000256" key="7">
    <source>
        <dbReference type="ARBA" id="ARBA00023136"/>
    </source>
</evidence>
<comment type="caution">
    <text evidence="15">The sequence shown here is derived from an EMBL/GenBank/DDBJ whole genome shotgun (WGS) entry which is preliminary data.</text>
</comment>
<dbReference type="SUPFAM" id="SSF56935">
    <property type="entry name" value="Porins"/>
    <property type="match status" value="1"/>
</dbReference>
<evidence type="ECO:0000256" key="10">
    <source>
        <dbReference type="PROSITE-ProRule" id="PRU01360"/>
    </source>
</evidence>
<organism evidence="15 16">
    <name type="scientific">Spirosoma agri</name>
    <dbReference type="NCBI Taxonomy" id="1987381"/>
    <lineage>
        <taxon>Bacteria</taxon>
        <taxon>Pseudomonadati</taxon>
        <taxon>Bacteroidota</taxon>
        <taxon>Cytophagia</taxon>
        <taxon>Cytophagales</taxon>
        <taxon>Cytophagaceae</taxon>
        <taxon>Spirosoma</taxon>
    </lineage>
</organism>
<dbReference type="GO" id="GO:0044718">
    <property type="term" value="P:siderophore transmembrane transport"/>
    <property type="evidence" value="ECO:0007669"/>
    <property type="project" value="TreeGrafter"/>
</dbReference>
<evidence type="ECO:0000256" key="2">
    <source>
        <dbReference type="ARBA" id="ARBA00022448"/>
    </source>
</evidence>
<keyword evidence="5 12" id="KW-0732">Signal</keyword>
<dbReference type="PANTHER" id="PTHR30069:SF29">
    <property type="entry name" value="HEMOGLOBIN AND HEMOGLOBIN-HAPTOGLOBIN-BINDING PROTEIN 1-RELATED"/>
    <property type="match status" value="1"/>
</dbReference>
<dbReference type="InterPro" id="IPR037066">
    <property type="entry name" value="Plug_dom_sf"/>
</dbReference>
<dbReference type="GO" id="GO:0009279">
    <property type="term" value="C:cell outer membrane"/>
    <property type="evidence" value="ECO:0007669"/>
    <property type="project" value="UniProtKB-SubCell"/>
</dbReference>
<evidence type="ECO:0000256" key="1">
    <source>
        <dbReference type="ARBA" id="ARBA00004571"/>
    </source>
</evidence>
<keyword evidence="4 10" id="KW-0812">Transmembrane</keyword>
<evidence type="ECO:0000256" key="11">
    <source>
        <dbReference type="RuleBase" id="RU003357"/>
    </source>
</evidence>
<dbReference type="InterPro" id="IPR036942">
    <property type="entry name" value="Beta-barrel_TonB_sf"/>
</dbReference>
<evidence type="ECO:0000256" key="4">
    <source>
        <dbReference type="ARBA" id="ARBA00022692"/>
    </source>
</evidence>
<dbReference type="InterPro" id="IPR000531">
    <property type="entry name" value="Beta-barrel_TonB"/>
</dbReference>
<gene>
    <name evidence="15" type="ORF">GK091_02100</name>
</gene>
<dbReference type="PROSITE" id="PS52016">
    <property type="entry name" value="TONB_DEPENDENT_REC_3"/>
    <property type="match status" value="1"/>
</dbReference>
<reference evidence="15 16" key="1">
    <citation type="submission" date="2020-02" db="EMBL/GenBank/DDBJ databases">
        <title>Draft genome sequence of two Spirosoma agri KCTC 52727 and Spirosoma terrae KCTC 52035.</title>
        <authorList>
            <person name="Rojas J."/>
            <person name="Ambika Manirajan B."/>
            <person name="Ratering S."/>
            <person name="Suarez C."/>
            <person name="Schnell S."/>
        </authorList>
    </citation>
    <scope>NUCLEOTIDE SEQUENCE [LARGE SCALE GENOMIC DNA]</scope>
    <source>
        <strain evidence="15 16">KCTC 52727</strain>
    </source>
</reference>
<dbReference type="Pfam" id="PF13715">
    <property type="entry name" value="CarbopepD_reg_2"/>
    <property type="match status" value="1"/>
</dbReference>
<dbReference type="Gene3D" id="2.170.130.10">
    <property type="entry name" value="TonB-dependent receptor, plug domain"/>
    <property type="match status" value="1"/>
</dbReference>
<proteinExistence type="inferred from homology"/>
<dbReference type="SUPFAM" id="SSF49464">
    <property type="entry name" value="Carboxypeptidase regulatory domain-like"/>
    <property type="match status" value="1"/>
</dbReference>
<feature type="domain" description="TonB-dependent receptor plug" evidence="14">
    <location>
        <begin position="122"/>
        <end position="229"/>
    </location>
</feature>
<evidence type="ECO:0000313" key="15">
    <source>
        <dbReference type="EMBL" id="NEU65657.1"/>
    </source>
</evidence>
<sequence length="1007" mass="108853">MKRLITYSLSLLSICWLLSASVMAQTRISGKITAEATKEELAGISIAVKGKVIGTITDQKGNFSLSTNTPTPFTIAISAVGFQPQEFAITGDKTGLTISLKEQVTLGQEIIVSASRVEESVLKSPVSVERLDVRSFQSTPSASFYDALQNVKGVDMSTQSITFKSVNVRGFGTNGNTRVVQLLDGMDNQAPGLNFSVGNIAGVSELDLESVELLPGAASALYGPNAINGLLLMTSKSPFLYQGLSAYVKGGVMNASNRSTATTPFYDAAFRYAKAFNNRLAFKVGVSYLTAKDWQATDYRDQSFSNGYTLDNGTRANNAGYDGINIYGDASANLYSNLYGNGQPGTGADGTSQVLGLIASTPIPQAGNRTLPQLTGQTPQQIFNAIIPNLNISRTGYAEQDLVNYNATNLKLNGALHYRLNDNVEAILQANWGTGTTVYTGADRYYLKGFKLGQYKLELKGSNFFVRAYTTQERSGDSYATSTLGQGINEAWSGSAAKWFPTYFGTYAQTAFQGYAGAFLQALGSGQTAAAAATAAQTYASSQQSTWLNLARGTADQGRLLPGTAGFQQAFDAVTGKSIPGDATGVGARFLDKTNLYHAEGMYNINKLVDPKLVEVIVGASFRRYALNSEGTLFARDESGREFNIDEYGAYAQASKTIADVLKLTGSIRYDKNQNFKAQVSPRLSAVLTVAKVHNIRASFQRGFRIPTTQDQYIDLNTPSYHLIGGLPFLKERYGFSSNPAYTLQSVQAFGAALQTGGQAALPQALSLLKPVTSTSSTYDPERVETYEVGYKGLLGNKLFIDAYYYYNRFLNFLGSEVAVQGKQPATVTNPASTLQLISGSTRTIYSYPVNSPTQLKNAGWAVGLDYLLPGNYTIGANISSNYLIDKDKIPTGFVTFFNTPKYRYNLSFGNRNVRGTGIGFNVVWRAQESFLWESSFANAEATARQQTIIPAYSALDAQISKKLSAFKSILKVGGTNLTGKLYTQSWGNPSVGSMYYISLTFDQLMN</sequence>
<evidence type="ECO:0000259" key="13">
    <source>
        <dbReference type="Pfam" id="PF00593"/>
    </source>
</evidence>
<evidence type="ECO:0000256" key="9">
    <source>
        <dbReference type="ARBA" id="ARBA00023237"/>
    </source>
</evidence>
<keyword evidence="3 10" id="KW-1134">Transmembrane beta strand</keyword>
<evidence type="ECO:0000256" key="3">
    <source>
        <dbReference type="ARBA" id="ARBA00022452"/>
    </source>
</evidence>
<dbReference type="Proteomes" id="UP000477386">
    <property type="component" value="Unassembled WGS sequence"/>
</dbReference>
<dbReference type="GO" id="GO:0015344">
    <property type="term" value="F:siderophore uptake transmembrane transporter activity"/>
    <property type="evidence" value="ECO:0007669"/>
    <property type="project" value="TreeGrafter"/>
</dbReference>
<keyword evidence="7 10" id="KW-0472">Membrane</keyword>
<comment type="subcellular location">
    <subcellularLocation>
        <location evidence="1 10">Cell outer membrane</location>
        <topology evidence="1 10">Multi-pass membrane protein</topology>
    </subcellularLocation>
</comment>
<protein>
    <submittedName>
        <fullName evidence="15">TonB-dependent receptor</fullName>
    </submittedName>
</protein>
<dbReference type="InterPro" id="IPR008969">
    <property type="entry name" value="CarboxyPept-like_regulatory"/>
</dbReference>
<evidence type="ECO:0000256" key="8">
    <source>
        <dbReference type="ARBA" id="ARBA00023170"/>
    </source>
</evidence>
<accession>A0A6M0ICV2</accession>
<keyword evidence="2 10" id="KW-0813">Transport</keyword>
<comment type="similarity">
    <text evidence="10 11">Belongs to the TonB-dependent receptor family.</text>
</comment>
<dbReference type="InterPro" id="IPR012910">
    <property type="entry name" value="Plug_dom"/>
</dbReference>
<dbReference type="Pfam" id="PF07715">
    <property type="entry name" value="Plug"/>
    <property type="match status" value="1"/>
</dbReference>
<feature type="domain" description="TonB-dependent receptor-like beta-barrel" evidence="13">
    <location>
        <begin position="479"/>
        <end position="978"/>
    </location>
</feature>
<evidence type="ECO:0000259" key="14">
    <source>
        <dbReference type="Pfam" id="PF07715"/>
    </source>
</evidence>
<dbReference type="RefSeq" id="WP_164034971.1">
    <property type="nucleotide sequence ID" value="NZ_JAAGNZ010000001.1"/>
</dbReference>
<evidence type="ECO:0000256" key="12">
    <source>
        <dbReference type="SAM" id="SignalP"/>
    </source>
</evidence>
<feature type="chain" id="PRO_5026665736" evidence="12">
    <location>
        <begin position="25"/>
        <end position="1007"/>
    </location>
</feature>
<dbReference type="Gene3D" id="2.60.40.1120">
    <property type="entry name" value="Carboxypeptidase-like, regulatory domain"/>
    <property type="match status" value="1"/>
</dbReference>
<keyword evidence="16" id="KW-1185">Reference proteome</keyword>
<keyword evidence="8 15" id="KW-0675">Receptor</keyword>
<dbReference type="PANTHER" id="PTHR30069">
    <property type="entry name" value="TONB-DEPENDENT OUTER MEMBRANE RECEPTOR"/>
    <property type="match status" value="1"/>
</dbReference>
<dbReference type="InterPro" id="IPR039426">
    <property type="entry name" value="TonB-dep_rcpt-like"/>
</dbReference>
<keyword evidence="9 10" id="KW-0998">Cell outer membrane</keyword>
<evidence type="ECO:0000256" key="6">
    <source>
        <dbReference type="ARBA" id="ARBA00023077"/>
    </source>
</evidence>
<dbReference type="Pfam" id="PF00593">
    <property type="entry name" value="TonB_dep_Rec_b-barrel"/>
    <property type="match status" value="1"/>
</dbReference>
<evidence type="ECO:0000256" key="5">
    <source>
        <dbReference type="ARBA" id="ARBA00022729"/>
    </source>
</evidence>
<keyword evidence="6 11" id="KW-0798">TonB box</keyword>
<dbReference type="Gene3D" id="2.40.170.20">
    <property type="entry name" value="TonB-dependent receptor, beta-barrel domain"/>
    <property type="match status" value="1"/>
</dbReference>
<evidence type="ECO:0000313" key="16">
    <source>
        <dbReference type="Proteomes" id="UP000477386"/>
    </source>
</evidence>